<evidence type="ECO:0000313" key="3">
    <source>
        <dbReference type="Proteomes" id="UP000236291"/>
    </source>
</evidence>
<proteinExistence type="predicted"/>
<protein>
    <recommendedName>
        <fullName evidence="4">Mitochondrial protein</fullName>
    </recommendedName>
</protein>
<organism evidence="2 3">
    <name type="scientific">Trifolium pratense</name>
    <name type="common">Red clover</name>
    <dbReference type="NCBI Taxonomy" id="57577"/>
    <lineage>
        <taxon>Eukaryota</taxon>
        <taxon>Viridiplantae</taxon>
        <taxon>Streptophyta</taxon>
        <taxon>Embryophyta</taxon>
        <taxon>Tracheophyta</taxon>
        <taxon>Spermatophyta</taxon>
        <taxon>Magnoliopsida</taxon>
        <taxon>eudicotyledons</taxon>
        <taxon>Gunneridae</taxon>
        <taxon>Pentapetalae</taxon>
        <taxon>rosids</taxon>
        <taxon>fabids</taxon>
        <taxon>Fabales</taxon>
        <taxon>Fabaceae</taxon>
        <taxon>Papilionoideae</taxon>
        <taxon>50 kb inversion clade</taxon>
        <taxon>NPAAA clade</taxon>
        <taxon>Hologalegina</taxon>
        <taxon>IRL clade</taxon>
        <taxon>Trifolieae</taxon>
        <taxon>Trifolium</taxon>
    </lineage>
</organism>
<dbReference type="Proteomes" id="UP000236291">
    <property type="component" value="Unassembled WGS sequence"/>
</dbReference>
<reference evidence="2 3" key="1">
    <citation type="journal article" date="2014" name="Am. J. Bot.">
        <title>Genome assembly and annotation for red clover (Trifolium pratense; Fabaceae).</title>
        <authorList>
            <person name="Istvanek J."/>
            <person name="Jaros M."/>
            <person name="Krenek A."/>
            <person name="Repkova J."/>
        </authorList>
    </citation>
    <scope>NUCLEOTIDE SEQUENCE [LARGE SCALE GENOMIC DNA]</scope>
    <source>
        <strain evidence="3">cv. Tatra</strain>
        <tissue evidence="2">Young leaves</tissue>
    </source>
</reference>
<feature type="transmembrane region" description="Helical" evidence="1">
    <location>
        <begin position="105"/>
        <end position="124"/>
    </location>
</feature>
<evidence type="ECO:0000256" key="1">
    <source>
        <dbReference type="SAM" id="Phobius"/>
    </source>
</evidence>
<evidence type="ECO:0000313" key="2">
    <source>
        <dbReference type="EMBL" id="PNY04058.1"/>
    </source>
</evidence>
<keyword evidence="1" id="KW-0472">Membrane</keyword>
<sequence>MSRFLRIHSSLHHQQILPHLNTFVPTRSSPQSHGDPKNFRFGITYEHRHVKAPETALTGSSDSALVQIPSPIAVPSNLSIDLPIAARKGKQSTSNPHPIYNFLRYYILPLVHYVFVSAISSIFIPKNVQEALSHLGWRQTMIDKMAAFKSSCQWVFAIKVGPDGQVR</sequence>
<evidence type="ECO:0008006" key="4">
    <source>
        <dbReference type="Google" id="ProtNLM"/>
    </source>
</evidence>
<dbReference type="AlphaFoldDB" id="A0A2K3NLZ1"/>
<comment type="caution">
    <text evidence="2">The sequence shown here is derived from an EMBL/GenBank/DDBJ whole genome shotgun (WGS) entry which is preliminary data.</text>
</comment>
<keyword evidence="1" id="KW-1133">Transmembrane helix</keyword>
<keyword evidence="1" id="KW-0812">Transmembrane</keyword>
<name>A0A2K3NLZ1_TRIPR</name>
<gene>
    <name evidence="2" type="ORF">L195_g000470</name>
</gene>
<reference evidence="2 3" key="2">
    <citation type="journal article" date="2017" name="Front. Plant Sci.">
        <title>Gene Classification and Mining of Molecular Markers Useful in Red Clover (Trifolium pratense) Breeding.</title>
        <authorList>
            <person name="Istvanek J."/>
            <person name="Dluhosova J."/>
            <person name="Dluhos P."/>
            <person name="Patkova L."/>
            <person name="Nedelnik J."/>
            <person name="Repkova J."/>
        </authorList>
    </citation>
    <scope>NUCLEOTIDE SEQUENCE [LARGE SCALE GENOMIC DNA]</scope>
    <source>
        <strain evidence="3">cv. Tatra</strain>
        <tissue evidence="2">Young leaves</tissue>
    </source>
</reference>
<dbReference type="EMBL" id="ASHM01000163">
    <property type="protein sequence ID" value="PNY04058.1"/>
    <property type="molecule type" value="Genomic_DNA"/>
</dbReference>
<accession>A0A2K3NLZ1</accession>